<dbReference type="KEGG" id="tet:TTHERM_00558550"/>
<dbReference type="EMBL" id="GG662547">
    <property type="protein sequence ID" value="EAS02172.1"/>
    <property type="molecule type" value="Genomic_DNA"/>
</dbReference>
<proteinExistence type="evidence at protein level"/>
<gene>
    <name evidence="2" type="ORF">TTHERM_00558550</name>
</gene>
<reference evidence="4" key="2">
    <citation type="journal article" date="2020" name="Elife">
        <title>Ciliate mitoribosome illuminates evolutionary steps of mitochondrial translation.</title>
        <authorList>
            <person name="Tobiasson V."/>
            <person name="Amunts A."/>
        </authorList>
    </citation>
    <scope>STRUCTURE BY ELECTRON MICROSCOPY (3.70 ANGSTROMS)</scope>
</reference>
<keyword evidence="1" id="KW-0175">Coiled coil</keyword>
<dbReference type="InParanoid" id="I7LWM6"/>
<dbReference type="Proteomes" id="UP000009168">
    <property type="component" value="Unassembled WGS sequence"/>
</dbReference>
<dbReference type="PDB" id="6Z1P">
    <property type="method" value="EM"/>
    <property type="resolution" value="3.70 A"/>
    <property type="chains" value="AK=1-309"/>
</dbReference>
<evidence type="ECO:0000313" key="2">
    <source>
        <dbReference type="EMBL" id="EAS02172.1"/>
    </source>
</evidence>
<accession>I7LWM6</accession>
<dbReference type="STRING" id="312017.I7LWM6"/>
<dbReference type="OrthoDB" id="414075at2759"/>
<keyword evidence="4" id="KW-0002">3D-structure</keyword>
<evidence type="ECO:0008006" key="5">
    <source>
        <dbReference type="Google" id="ProtNLM"/>
    </source>
</evidence>
<sequence length="309" mass="36800">MIARIGLQLLNSTNKNLIGSVNMSEKSMASFSIIKKKKKSDNANDDKKRLEDNQQLLLDKFKQRKTTRYAQTKDGFRVDVGLVINRYPIFLNLEKYELDRMKYRTFYQKKYKRHMEIPEDLTDFNFKDPQMEAEETNIDNIATHFIDLGAGEKIEYCESSKYYRKVDPEVSDARSLQYAPCHRTYLLMKDPTINQYVFPTRPVLDREVLNEAKLLLWEKISNLKFQVSHTAVIPNFAARRDFYEHELSNPMNRNLKGVKTFYFIATHVQGIPWINPEVYQEYLWTPKRHFQNYVPKEYYEQFINAMHDV</sequence>
<dbReference type="OMA" id="GIWSFPN"/>
<dbReference type="HOGENOM" id="CLU_901624_0_0_1"/>
<evidence type="ECO:0000313" key="3">
    <source>
        <dbReference type="Proteomes" id="UP000009168"/>
    </source>
</evidence>
<protein>
    <recommendedName>
        <fullName evidence="5">39S ribosomal protein L46, mitochondrial</fullName>
    </recommendedName>
</protein>
<keyword evidence="3" id="KW-1185">Reference proteome</keyword>
<reference evidence="3" key="1">
    <citation type="journal article" date="2006" name="PLoS Biol.">
        <title>Macronuclear genome sequence of the ciliate Tetrahymena thermophila, a model eukaryote.</title>
        <authorList>
            <person name="Eisen J.A."/>
            <person name="Coyne R.S."/>
            <person name="Wu M."/>
            <person name="Wu D."/>
            <person name="Thiagarajan M."/>
            <person name="Wortman J.R."/>
            <person name="Badger J.H."/>
            <person name="Ren Q."/>
            <person name="Amedeo P."/>
            <person name="Jones K.M."/>
            <person name="Tallon L.J."/>
            <person name="Delcher A.L."/>
            <person name="Salzberg S.L."/>
            <person name="Silva J.C."/>
            <person name="Haas B.J."/>
            <person name="Majoros W.H."/>
            <person name="Farzad M."/>
            <person name="Carlton J.M."/>
            <person name="Smith R.K. Jr."/>
            <person name="Garg J."/>
            <person name="Pearlman R.E."/>
            <person name="Karrer K.M."/>
            <person name="Sun L."/>
            <person name="Manning G."/>
            <person name="Elde N.C."/>
            <person name="Turkewitz A.P."/>
            <person name="Asai D.J."/>
            <person name="Wilkes D.E."/>
            <person name="Wang Y."/>
            <person name="Cai H."/>
            <person name="Collins K."/>
            <person name="Stewart B.A."/>
            <person name="Lee S.R."/>
            <person name="Wilamowska K."/>
            <person name="Weinberg Z."/>
            <person name="Ruzzo W.L."/>
            <person name="Wloga D."/>
            <person name="Gaertig J."/>
            <person name="Frankel J."/>
            <person name="Tsao C.-C."/>
            <person name="Gorovsky M.A."/>
            <person name="Keeling P.J."/>
            <person name="Waller R.F."/>
            <person name="Patron N.J."/>
            <person name="Cherry J.M."/>
            <person name="Stover N.A."/>
            <person name="Krieger C.J."/>
            <person name="del Toro C."/>
            <person name="Ryder H.F."/>
            <person name="Williamson S.C."/>
            <person name="Barbeau R.A."/>
            <person name="Hamilton E.P."/>
            <person name="Orias E."/>
        </authorList>
    </citation>
    <scope>NUCLEOTIDE SEQUENCE [LARGE SCALE GENOMIC DNA]</scope>
    <source>
        <strain evidence="3">SB210</strain>
    </source>
</reference>
<feature type="coiled-coil region" evidence="1">
    <location>
        <begin position="33"/>
        <end position="60"/>
    </location>
</feature>
<dbReference type="Gene3D" id="3.90.79.10">
    <property type="entry name" value="Nucleoside Triphosphate Pyrophosphohydrolase"/>
    <property type="match status" value="1"/>
</dbReference>
<dbReference type="GeneID" id="7838135"/>
<dbReference type="AlphaFoldDB" id="I7LWM6"/>
<name>I7LWM6_TETTS</name>
<dbReference type="RefSeq" id="XP_001022417.1">
    <property type="nucleotide sequence ID" value="XM_001022417.3"/>
</dbReference>
<evidence type="ECO:0007829" key="4">
    <source>
        <dbReference type="PDB" id="6Z1P"/>
    </source>
</evidence>
<organism evidence="2 3">
    <name type="scientific">Tetrahymena thermophila (strain SB210)</name>
    <dbReference type="NCBI Taxonomy" id="312017"/>
    <lineage>
        <taxon>Eukaryota</taxon>
        <taxon>Sar</taxon>
        <taxon>Alveolata</taxon>
        <taxon>Ciliophora</taxon>
        <taxon>Intramacronucleata</taxon>
        <taxon>Oligohymenophorea</taxon>
        <taxon>Hymenostomatida</taxon>
        <taxon>Tetrahymenina</taxon>
        <taxon>Tetrahymenidae</taxon>
        <taxon>Tetrahymena</taxon>
    </lineage>
</organism>
<evidence type="ECO:0000256" key="1">
    <source>
        <dbReference type="SAM" id="Coils"/>
    </source>
</evidence>
<dbReference type="eggNOG" id="ENOG502T18W">
    <property type="taxonomic scope" value="Eukaryota"/>
</dbReference>
<dbReference type="EMDB" id="EMD-11032"/>